<evidence type="ECO:0000313" key="2">
    <source>
        <dbReference type="Proteomes" id="UP000654913"/>
    </source>
</evidence>
<dbReference type="OrthoDB" id="6614653at2759"/>
<organism evidence="1 2">
    <name type="scientific">Aspergillus puulaauensis</name>
    <dbReference type="NCBI Taxonomy" id="1220207"/>
    <lineage>
        <taxon>Eukaryota</taxon>
        <taxon>Fungi</taxon>
        <taxon>Dikarya</taxon>
        <taxon>Ascomycota</taxon>
        <taxon>Pezizomycotina</taxon>
        <taxon>Eurotiomycetes</taxon>
        <taxon>Eurotiomycetidae</taxon>
        <taxon>Eurotiales</taxon>
        <taxon>Aspergillaceae</taxon>
        <taxon>Aspergillus</taxon>
    </lineage>
</organism>
<dbReference type="Proteomes" id="UP000654913">
    <property type="component" value="Chromosome 4"/>
</dbReference>
<dbReference type="EMBL" id="AP024446">
    <property type="protein sequence ID" value="BCS24175.1"/>
    <property type="molecule type" value="Genomic_DNA"/>
</dbReference>
<dbReference type="RefSeq" id="XP_041556369.1">
    <property type="nucleotide sequence ID" value="XM_041703712.1"/>
</dbReference>
<evidence type="ECO:0000313" key="1">
    <source>
        <dbReference type="EMBL" id="BCS24175.1"/>
    </source>
</evidence>
<keyword evidence="2" id="KW-1185">Reference proteome</keyword>
<dbReference type="GeneID" id="64974180"/>
<protein>
    <submittedName>
        <fullName evidence="1">Uncharacterized protein</fullName>
    </submittedName>
</protein>
<name>A0A7R8AP28_9EURO</name>
<reference evidence="1" key="2">
    <citation type="submission" date="2021-02" db="EMBL/GenBank/DDBJ databases">
        <title>Aspergillus puulaauensis MK2 genome sequence.</title>
        <authorList>
            <person name="Futagami T."/>
            <person name="Mori K."/>
            <person name="Kadooka C."/>
            <person name="Tanaka T."/>
        </authorList>
    </citation>
    <scope>NUCLEOTIDE SEQUENCE</scope>
    <source>
        <strain evidence="1">MK2</strain>
    </source>
</reference>
<dbReference type="KEGG" id="apuu:APUU_40619A"/>
<gene>
    <name evidence="1" type="ORF">APUU_40619A</name>
</gene>
<sequence>MLGQRITSLILRKPTHEGEASLAGLSLADLRWWLAVEKGLPAFKLSALLRVMPADEFAAITGNRKLLKKKITSMYFKPKDWDRTDVQVWDFPMEKFPGDRAWDREPI</sequence>
<dbReference type="AlphaFoldDB" id="A0A7R8AP28"/>
<accession>A0A7R8AP28</accession>
<reference evidence="1" key="1">
    <citation type="submission" date="2021-01" db="EMBL/GenBank/DDBJ databases">
        <authorList>
            <consortium name="Aspergillus puulaauensis MK2 genome sequencing consortium"/>
            <person name="Kazuki M."/>
            <person name="Futagami T."/>
        </authorList>
    </citation>
    <scope>NUCLEOTIDE SEQUENCE</scope>
    <source>
        <strain evidence="1">MK2</strain>
    </source>
</reference>
<proteinExistence type="predicted"/>